<dbReference type="AlphaFoldDB" id="A0A2A4G4G3"/>
<name>A0A2A4G4G3_9FLAO</name>
<dbReference type="RefSeq" id="WP_097443712.1">
    <property type="nucleotide sequence ID" value="NZ_NBWU01000008.1"/>
</dbReference>
<gene>
    <name evidence="4" type="ORF">B7P33_18505</name>
</gene>
<keyword evidence="2" id="KW-0862">Zinc</keyword>
<dbReference type="PROSITE" id="PS51747">
    <property type="entry name" value="CYT_DCMP_DEAMINASES_2"/>
    <property type="match status" value="1"/>
</dbReference>
<evidence type="ECO:0000313" key="4">
    <source>
        <dbReference type="EMBL" id="PCE62625.1"/>
    </source>
</evidence>
<feature type="domain" description="CMP/dCMP-type deaminase" evidence="3">
    <location>
        <begin position="2"/>
        <end position="113"/>
    </location>
</feature>
<proteinExistence type="predicted"/>
<dbReference type="GO" id="GO:0016787">
    <property type="term" value="F:hydrolase activity"/>
    <property type="evidence" value="ECO:0007669"/>
    <property type="project" value="InterPro"/>
</dbReference>
<dbReference type="SUPFAM" id="SSF53927">
    <property type="entry name" value="Cytidine deaminase-like"/>
    <property type="match status" value="1"/>
</dbReference>
<protein>
    <recommendedName>
        <fullName evidence="3">CMP/dCMP-type deaminase domain-containing protein</fullName>
    </recommendedName>
</protein>
<evidence type="ECO:0000256" key="2">
    <source>
        <dbReference type="ARBA" id="ARBA00022833"/>
    </source>
</evidence>
<dbReference type="CDD" id="cd01285">
    <property type="entry name" value="nucleoside_deaminase"/>
    <property type="match status" value="1"/>
</dbReference>
<evidence type="ECO:0000256" key="1">
    <source>
        <dbReference type="ARBA" id="ARBA00022723"/>
    </source>
</evidence>
<dbReference type="InterPro" id="IPR016193">
    <property type="entry name" value="Cytidine_deaminase-like"/>
</dbReference>
<sequence length="140" mass="15152">MKTTKDYLDYCQELAIQSKLLGNPAVGAIIVKDGQIISEGLELAKSDNNITRHAEIEAILAALQVLAPSALRHSVLYSTHEPCLMCSYVIRHYGISKIVFGNQVEDIGGITSSFPLILSDTVSKWGTPPEVVGPVYAIPN</sequence>
<dbReference type="GO" id="GO:0008270">
    <property type="term" value="F:zinc ion binding"/>
    <property type="evidence" value="ECO:0007669"/>
    <property type="project" value="InterPro"/>
</dbReference>
<keyword evidence="1" id="KW-0479">Metal-binding</keyword>
<dbReference type="InterPro" id="IPR016192">
    <property type="entry name" value="APOBEC/CMP_deaminase_Zn-bd"/>
</dbReference>
<dbReference type="Proteomes" id="UP000219559">
    <property type="component" value="Unassembled WGS sequence"/>
</dbReference>
<accession>A0A2A4G4G3</accession>
<evidence type="ECO:0000313" key="5">
    <source>
        <dbReference type="Proteomes" id="UP000219559"/>
    </source>
</evidence>
<keyword evidence="5" id="KW-1185">Reference proteome</keyword>
<dbReference type="EMBL" id="NBWU01000008">
    <property type="protein sequence ID" value="PCE62625.1"/>
    <property type="molecule type" value="Genomic_DNA"/>
</dbReference>
<dbReference type="Pfam" id="PF00383">
    <property type="entry name" value="dCMP_cyt_deam_1"/>
    <property type="match status" value="1"/>
</dbReference>
<dbReference type="PROSITE" id="PS00903">
    <property type="entry name" value="CYT_DCMP_DEAMINASES_1"/>
    <property type="match status" value="1"/>
</dbReference>
<evidence type="ECO:0000259" key="3">
    <source>
        <dbReference type="PROSITE" id="PS51747"/>
    </source>
</evidence>
<dbReference type="PANTHER" id="PTHR11079">
    <property type="entry name" value="CYTOSINE DEAMINASE FAMILY MEMBER"/>
    <property type="match status" value="1"/>
</dbReference>
<dbReference type="Gene3D" id="3.40.140.10">
    <property type="entry name" value="Cytidine Deaminase, domain 2"/>
    <property type="match status" value="1"/>
</dbReference>
<organism evidence="4 5">
    <name type="scientific">Sediminicola luteus</name>
    <dbReference type="NCBI Taxonomy" id="319238"/>
    <lineage>
        <taxon>Bacteria</taxon>
        <taxon>Pseudomonadati</taxon>
        <taxon>Bacteroidota</taxon>
        <taxon>Flavobacteriia</taxon>
        <taxon>Flavobacteriales</taxon>
        <taxon>Flavobacteriaceae</taxon>
        <taxon>Sediminicola</taxon>
    </lineage>
</organism>
<dbReference type="InterPro" id="IPR002125">
    <property type="entry name" value="CMP_dCMP_dom"/>
</dbReference>
<reference evidence="4 5" key="1">
    <citation type="submission" date="2017-04" db="EMBL/GenBank/DDBJ databases">
        <title>A new member of the family Flavobacteriaceae isolated from ascidians.</title>
        <authorList>
            <person name="Chen L."/>
        </authorList>
    </citation>
    <scope>NUCLEOTIDE SEQUENCE [LARGE SCALE GENOMIC DNA]</scope>
    <source>
        <strain evidence="4 5">HQA918</strain>
    </source>
</reference>
<dbReference type="OrthoDB" id="9802676at2"/>
<comment type="caution">
    <text evidence="4">The sequence shown here is derived from an EMBL/GenBank/DDBJ whole genome shotgun (WGS) entry which is preliminary data.</text>
</comment>
<dbReference type="PANTHER" id="PTHR11079:SF162">
    <property type="entry name" value="RIBOFLAVIN BIOSYNTHESIS PROTEIN PYRD, CHLOROPLASTIC"/>
    <property type="match status" value="1"/>
</dbReference>